<feature type="domain" description="GLUG" evidence="1">
    <location>
        <begin position="342"/>
        <end position="366"/>
    </location>
</feature>
<dbReference type="InterPro" id="IPR011493">
    <property type="entry name" value="GLUG"/>
</dbReference>
<feature type="domain" description="GLUG" evidence="1">
    <location>
        <begin position="737"/>
        <end position="758"/>
    </location>
</feature>
<evidence type="ECO:0000313" key="2">
    <source>
        <dbReference type="EMBL" id="MDI6450309.1"/>
    </source>
</evidence>
<organism evidence="2 3">
    <name type="scientific">Anaerobaca lacustris</name>
    <dbReference type="NCBI Taxonomy" id="3044600"/>
    <lineage>
        <taxon>Bacteria</taxon>
        <taxon>Pseudomonadati</taxon>
        <taxon>Planctomycetota</taxon>
        <taxon>Phycisphaerae</taxon>
        <taxon>Sedimentisphaerales</taxon>
        <taxon>Anaerobacaceae</taxon>
        <taxon>Anaerobaca</taxon>
    </lineage>
</organism>
<dbReference type="AlphaFoldDB" id="A0AAW6U3Q8"/>
<reference evidence="2" key="1">
    <citation type="submission" date="2023-05" db="EMBL/GenBank/DDBJ databases">
        <title>Anaerotaeda fermentans gen. nov., sp. nov., a novel anaerobic planctomycete of the new family within the order Sedimentisphaerales isolated from Taman Peninsula, Russia.</title>
        <authorList>
            <person name="Khomyakova M.A."/>
            <person name="Merkel A.Y."/>
            <person name="Slobodkin A.I."/>
        </authorList>
    </citation>
    <scope>NUCLEOTIDE SEQUENCE</scope>
    <source>
        <strain evidence="2">M17dextr</strain>
    </source>
</reference>
<dbReference type="EMBL" id="JASCXX010000018">
    <property type="protein sequence ID" value="MDI6450309.1"/>
    <property type="molecule type" value="Genomic_DNA"/>
</dbReference>
<evidence type="ECO:0000259" key="1">
    <source>
        <dbReference type="Pfam" id="PF07581"/>
    </source>
</evidence>
<dbReference type="Proteomes" id="UP001431776">
    <property type="component" value="Unassembled WGS sequence"/>
</dbReference>
<accession>A0AAW6U3Q8</accession>
<sequence>MGASKRRELAWALVLFGISFLIAPVQADEGVIRTSCYVFASERSTIVQTGGFAGVHWTYVVEGRFCLIVNPDTATARFERVDANAVDVSEPARTLDPNAVFNLTALAGAVADETIEFAGQTDDGSSVHLTLAFTDDTVHLIGQTTPPPNSADFFAFRIDAVAARKYAGGTGDPNTPYQIATAADLIALGETPEDYDKHFILTADIDLDPNLPGGRVFGRAAIAPDTNDVQPGFQGVPFTGVFDGKGHTIANFTCESENAYCAGLFGHLVDSTVRDLRLIDPNIQAQIAQNVGALAGINTTGTICGCSVQGGIVVGGEPVGGLVGFNNFGTIVNSASWCHVEGSSAGGLAGCNGGSILMCYSTGKVSGDEAVGGLVGHNGWRWHGPETWSYPGVVTLSYSTGAVTGSVRVGGLVGFNEVGTVEQCYSVGLVDGKENAGGLIGLNGNPADVIDCFWDVATSGTDFSDGGIGKTTAQMQDHRTFGDAGWDFIGRADGPDDFWAEPDGGGYPILWWQVPLLPELPFAGGSGEPGDPYLVATAEQLNSIGRNPRLMTVHFRLLNDIDAEGMEFFTIGDDLLPFEGTFDGNNHTISHLKIAGETYRGLIGVLASGGTVRGVSIADVNVTGTWNVGALVGFCDSGFVMDCHSTGIVRGSHNVGGLVGYSYDSHLLQCSSTQSVAGISFVGGLVGYSHESHISQCSSMQSVAGISMVGGLVGVLVLGDQITESYSTAAVQADNWVGGLVGRNFGSLTNCYAAGHVTGSNHVGGLAGQSGYGGRDIGERGIITNCYSTCHVFGTGPETGGLVGHHASGRATSSFWDIETSGWTTSPVGTGLTTAEMQTAATFLDAGWDFVGETANGTDDVWWILEGQDYPRLWWERDDEASL</sequence>
<dbReference type="Gene3D" id="2.160.20.110">
    <property type="match status" value="4"/>
</dbReference>
<keyword evidence="3" id="KW-1185">Reference proteome</keyword>
<protein>
    <submittedName>
        <fullName evidence="2">GLUG motif-containing protein</fullName>
    </submittedName>
</protein>
<dbReference type="Pfam" id="PF07581">
    <property type="entry name" value="Glug"/>
    <property type="match status" value="2"/>
</dbReference>
<name>A0AAW6U3Q8_9BACT</name>
<proteinExistence type="predicted"/>
<gene>
    <name evidence="2" type="ORF">QJ522_14710</name>
</gene>
<evidence type="ECO:0000313" key="3">
    <source>
        <dbReference type="Proteomes" id="UP001431776"/>
    </source>
</evidence>
<dbReference type="RefSeq" id="WP_349245717.1">
    <property type="nucleotide sequence ID" value="NZ_JASCXX010000018.1"/>
</dbReference>
<comment type="caution">
    <text evidence="2">The sequence shown here is derived from an EMBL/GenBank/DDBJ whole genome shotgun (WGS) entry which is preliminary data.</text>
</comment>